<evidence type="ECO:0008006" key="3">
    <source>
        <dbReference type="Google" id="ProtNLM"/>
    </source>
</evidence>
<name>A0A504Z4E1_FASGI</name>
<dbReference type="Proteomes" id="UP000316759">
    <property type="component" value="Unassembled WGS sequence"/>
</dbReference>
<organism evidence="1 2">
    <name type="scientific">Fasciola gigantica</name>
    <name type="common">Giant liver fluke</name>
    <dbReference type="NCBI Taxonomy" id="46835"/>
    <lineage>
        <taxon>Eukaryota</taxon>
        <taxon>Metazoa</taxon>
        <taxon>Spiralia</taxon>
        <taxon>Lophotrochozoa</taxon>
        <taxon>Platyhelminthes</taxon>
        <taxon>Trematoda</taxon>
        <taxon>Digenea</taxon>
        <taxon>Plagiorchiida</taxon>
        <taxon>Echinostomata</taxon>
        <taxon>Echinostomatoidea</taxon>
        <taxon>Fasciolidae</taxon>
        <taxon>Fasciola</taxon>
    </lineage>
</organism>
<dbReference type="EMBL" id="SUNJ01004416">
    <property type="protein sequence ID" value="TPP64450.1"/>
    <property type="molecule type" value="Genomic_DNA"/>
</dbReference>
<dbReference type="Gene3D" id="1.20.1270.60">
    <property type="entry name" value="Arfaptin homology (AH) domain/BAR domain"/>
    <property type="match status" value="1"/>
</dbReference>
<dbReference type="OrthoDB" id="6250593at2759"/>
<dbReference type="InterPro" id="IPR027267">
    <property type="entry name" value="AH/BAR_dom_sf"/>
</dbReference>
<protein>
    <recommendedName>
        <fullName evidence="3">BAR domain-containing protein</fullName>
    </recommendedName>
</protein>
<accession>A0A504Z4E1</accession>
<proteinExistence type="predicted"/>
<evidence type="ECO:0000313" key="2">
    <source>
        <dbReference type="Proteomes" id="UP000316759"/>
    </source>
</evidence>
<dbReference type="STRING" id="46835.A0A504Z4E1"/>
<dbReference type="AlphaFoldDB" id="A0A504Z4E1"/>
<gene>
    <name evidence="1" type="ORF">FGIG_03050</name>
</gene>
<sequence length="197" mass="23068">MHQSYHPLIIEAISNQLSLIREMAEILDELTEAGMTHIEAVKAVCNKIQNSSTEFDRKKTSYFPATLEDFRNSFLDHLRSEVELQEKALKETRTRVIEPLMCILMHKRSQISRLDAFRRNADNCLQEASDMTAALHADYCEIYQANRETFRLKTIKDILNGHNEYVLQLHMTNTMKEHYHAVIIPQLMQVRMIDEVF</sequence>
<reference evidence="1 2" key="1">
    <citation type="submission" date="2019-04" db="EMBL/GenBank/DDBJ databases">
        <title>Annotation for the trematode Fasciola gigantica.</title>
        <authorList>
            <person name="Choi Y.-J."/>
        </authorList>
    </citation>
    <scope>NUCLEOTIDE SEQUENCE [LARGE SCALE GENOMIC DNA]</scope>
    <source>
        <strain evidence="1">Uganda_cow_1</strain>
    </source>
</reference>
<evidence type="ECO:0000313" key="1">
    <source>
        <dbReference type="EMBL" id="TPP64450.1"/>
    </source>
</evidence>
<keyword evidence="2" id="KW-1185">Reference proteome</keyword>
<comment type="caution">
    <text evidence="1">The sequence shown here is derived from an EMBL/GenBank/DDBJ whole genome shotgun (WGS) entry which is preliminary data.</text>
</comment>